<protein>
    <recommendedName>
        <fullName evidence="3">Histone-lysine N-methyltransferase SETMAR</fullName>
    </recommendedName>
</protein>
<dbReference type="Proteomes" id="UP000053825">
    <property type="component" value="Unassembled WGS sequence"/>
</dbReference>
<evidence type="ECO:0000313" key="2">
    <source>
        <dbReference type="Proteomes" id="UP000053825"/>
    </source>
</evidence>
<feature type="non-terminal residue" evidence="1">
    <location>
        <position position="1"/>
    </location>
</feature>
<evidence type="ECO:0000313" key="1">
    <source>
        <dbReference type="EMBL" id="KOC67390.1"/>
    </source>
</evidence>
<dbReference type="PANTHER" id="PTHR47326:SF1">
    <property type="entry name" value="HTH PSQ-TYPE DOMAIN-CONTAINING PROTEIN"/>
    <property type="match status" value="1"/>
</dbReference>
<sequence length="64" mass="7839">LYFYLWRHLKSLVYNTLVNNVEELRYRIEESCRRIQTTPGIFERLRRSTKMCVPAESGHFEQFL</sequence>
<keyword evidence="2" id="KW-1185">Reference proteome</keyword>
<dbReference type="GO" id="GO:0003676">
    <property type="term" value="F:nucleic acid binding"/>
    <property type="evidence" value="ECO:0007669"/>
    <property type="project" value="InterPro"/>
</dbReference>
<accession>A0A0L7R942</accession>
<proteinExistence type="predicted"/>
<gene>
    <name evidence="1" type="ORF">WH47_09307</name>
</gene>
<name>A0A0L7R942_9HYME</name>
<dbReference type="InterPro" id="IPR036397">
    <property type="entry name" value="RNaseH_sf"/>
</dbReference>
<dbReference type="PANTHER" id="PTHR47326">
    <property type="entry name" value="TRANSPOSABLE ELEMENT TC3 TRANSPOSASE-LIKE PROTEIN"/>
    <property type="match status" value="1"/>
</dbReference>
<reference evidence="1 2" key="1">
    <citation type="submission" date="2015-07" db="EMBL/GenBank/DDBJ databases">
        <title>The genome of Habropoda laboriosa.</title>
        <authorList>
            <person name="Pan H."/>
            <person name="Kapheim K."/>
        </authorList>
    </citation>
    <scope>NUCLEOTIDE SEQUENCE [LARGE SCALE GENOMIC DNA]</scope>
    <source>
        <strain evidence="1">0110345459</strain>
    </source>
</reference>
<organism evidence="1 2">
    <name type="scientific">Habropoda laboriosa</name>
    <dbReference type="NCBI Taxonomy" id="597456"/>
    <lineage>
        <taxon>Eukaryota</taxon>
        <taxon>Metazoa</taxon>
        <taxon>Ecdysozoa</taxon>
        <taxon>Arthropoda</taxon>
        <taxon>Hexapoda</taxon>
        <taxon>Insecta</taxon>
        <taxon>Pterygota</taxon>
        <taxon>Neoptera</taxon>
        <taxon>Endopterygota</taxon>
        <taxon>Hymenoptera</taxon>
        <taxon>Apocrita</taxon>
        <taxon>Aculeata</taxon>
        <taxon>Apoidea</taxon>
        <taxon>Anthophila</taxon>
        <taxon>Apidae</taxon>
        <taxon>Habropoda</taxon>
    </lineage>
</organism>
<evidence type="ECO:0008006" key="3">
    <source>
        <dbReference type="Google" id="ProtNLM"/>
    </source>
</evidence>
<dbReference type="AlphaFoldDB" id="A0A0L7R942"/>
<dbReference type="EMBL" id="KQ414628">
    <property type="protein sequence ID" value="KOC67390.1"/>
    <property type="molecule type" value="Genomic_DNA"/>
</dbReference>
<dbReference type="Gene3D" id="3.30.420.10">
    <property type="entry name" value="Ribonuclease H-like superfamily/Ribonuclease H"/>
    <property type="match status" value="1"/>
</dbReference>